<reference evidence="4" key="1">
    <citation type="journal article" date="2022" name="Cell">
        <title>Repeat-based holocentromeres influence genome architecture and karyotype evolution.</title>
        <authorList>
            <person name="Hofstatter P.G."/>
            <person name="Thangavel G."/>
            <person name="Lux T."/>
            <person name="Neumann P."/>
            <person name="Vondrak T."/>
            <person name="Novak P."/>
            <person name="Zhang M."/>
            <person name="Costa L."/>
            <person name="Castellani M."/>
            <person name="Scott A."/>
            <person name="Toegelov H."/>
            <person name="Fuchs J."/>
            <person name="Mata-Sucre Y."/>
            <person name="Dias Y."/>
            <person name="Vanzela A.L.L."/>
            <person name="Huettel B."/>
            <person name="Almeida C.C.S."/>
            <person name="Simkova H."/>
            <person name="Souza G."/>
            <person name="Pedrosa-Harand A."/>
            <person name="Macas J."/>
            <person name="Mayer K.F.X."/>
            <person name="Houben A."/>
            <person name="Marques A."/>
        </authorList>
    </citation>
    <scope>NUCLEOTIDE SEQUENCE</scope>
    <source>
        <strain evidence="4">RhyBre1mFocal</strain>
    </source>
</reference>
<evidence type="ECO:0000256" key="1">
    <source>
        <dbReference type="ARBA" id="ARBA00007788"/>
    </source>
</evidence>
<dbReference type="InterPro" id="IPR013324">
    <property type="entry name" value="RNA_pol_sigma_r3/r4-like"/>
</dbReference>
<comment type="similarity">
    <text evidence="1">Belongs to the sigma-70 factor family.</text>
</comment>
<dbReference type="EMBL" id="JAMQYH010000004">
    <property type="protein sequence ID" value="KAJ1689061.1"/>
    <property type="molecule type" value="Genomic_DNA"/>
</dbReference>
<dbReference type="OrthoDB" id="660251at2759"/>
<comment type="caution">
    <text evidence="4">The sequence shown here is derived from an EMBL/GenBank/DDBJ whole genome shotgun (WGS) entry which is preliminary data.</text>
</comment>
<dbReference type="GO" id="GO:0003700">
    <property type="term" value="F:DNA-binding transcription factor activity"/>
    <property type="evidence" value="ECO:0007669"/>
    <property type="project" value="InterPro"/>
</dbReference>
<dbReference type="EMBL" id="JAMQYH010000004">
    <property type="protein sequence ID" value="KAJ1689052.1"/>
    <property type="molecule type" value="Genomic_DNA"/>
</dbReference>
<evidence type="ECO:0000313" key="4">
    <source>
        <dbReference type="EMBL" id="KAJ1689061.1"/>
    </source>
</evidence>
<dbReference type="PANTHER" id="PTHR30603">
    <property type="entry name" value="RNA POLYMERASE SIGMA FACTOR RPO"/>
    <property type="match status" value="1"/>
</dbReference>
<dbReference type="GO" id="GO:0006352">
    <property type="term" value="P:DNA-templated transcription initiation"/>
    <property type="evidence" value="ECO:0007669"/>
    <property type="project" value="InterPro"/>
</dbReference>
<evidence type="ECO:0000259" key="2">
    <source>
        <dbReference type="PROSITE" id="PS00716"/>
    </source>
</evidence>
<proteinExistence type="inferred from homology"/>
<protein>
    <recommendedName>
        <fullName evidence="2">RNA polymerase sigma-70 domain-containing protein</fullName>
    </recommendedName>
</protein>
<dbReference type="AlphaFoldDB" id="A0A9Q0C838"/>
<sequence length="138" mass="15606">MRRPTHTEIAEFTNLSVSSVKLIVQGNKKPISFDLPAGKDGLRLQDVMSGPDELGPELAVIRQLKLQSLVKVFAKLSDREELIIQLRYGLNGERAQTFEEIGKSINVTGERARQIHIKTLTKLRKEKSLIEFLLLRSL</sequence>
<dbReference type="SUPFAM" id="SSF88659">
    <property type="entry name" value="Sigma3 and sigma4 domains of RNA polymerase sigma factors"/>
    <property type="match status" value="1"/>
</dbReference>
<name>A0A9Q0C838_9POAL</name>
<dbReference type="Gene3D" id="1.20.140.160">
    <property type="match status" value="1"/>
</dbReference>
<organism evidence="4 5">
    <name type="scientific">Rhynchospora breviuscula</name>
    <dbReference type="NCBI Taxonomy" id="2022672"/>
    <lineage>
        <taxon>Eukaryota</taxon>
        <taxon>Viridiplantae</taxon>
        <taxon>Streptophyta</taxon>
        <taxon>Embryophyta</taxon>
        <taxon>Tracheophyta</taxon>
        <taxon>Spermatophyta</taxon>
        <taxon>Magnoliopsida</taxon>
        <taxon>Liliopsida</taxon>
        <taxon>Poales</taxon>
        <taxon>Cyperaceae</taxon>
        <taxon>Cyperoideae</taxon>
        <taxon>Rhynchosporeae</taxon>
        <taxon>Rhynchospora</taxon>
    </lineage>
</organism>
<evidence type="ECO:0000313" key="3">
    <source>
        <dbReference type="EMBL" id="KAJ1689052.1"/>
    </source>
</evidence>
<dbReference type="InterPro" id="IPR007624">
    <property type="entry name" value="RNA_pol_sigma70_r3"/>
</dbReference>
<accession>A0A9Q0C838</accession>
<dbReference type="PROSITE" id="PS00716">
    <property type="entry name" value="SIGMA70_2"/>
    <property type="match status" value="1"/>
</dbReference>
<dbReference type="Proteomes" id="UP001151287">
    <property type="component" value="Unassembled WGS sequence"/>
</dbReference>
<dbReference type="Pfam" id="PF04545">
    <property type="entry name" value="Sigma70_r4"/>
    <property type="match status" value="1"/>
</dbReference>
<feature type="domain" description="RNA polymerase sigma-70" evidence="2">
    <location>
        <begin position="97"/>
        <end position="123"/>
    </location>
</feature>
<keyword evidence="5" id="KW-1185">Reference proteome</keyword>
<dbReference type="InterPro" id="IPR050239">
    <property type="entry name" value="Sigma-70_RNA_pol_init_factors"/>
</dbReference>
<dbReference type="PRINTS" id="PR00046">
    <property type="entry name" value="SIGMA70FCT"/>
</dbReference>
<dbReference type="PANTHER" id="PTHR30603:SF47">
    <property type="entry name" value="RNA POLYMERASE SIGMA FACTOR SIGD, CHLOROPLASTIC"/>
    <property type="match status" value="1"/>
</dbReference>
<gene>
    <name evidence="3" type="ORF">LUZ63_013207</name>
    <name evidence="4" type="ORF">LUZ63_013216</name>
</gene>
<dbReference type="InterPro" id="IPR007630">
    <property type="entry name" value="RNA_pol_sigma70_r4"/>
</dbReference>
<dbReference type="Pfam" id="PF04539">
    <property type="entry name" value="Sigma70_r3"/>
    <property type="match status" value="1"/>
</dbReference>
<evidence type="ECO:0000313" key="5">
    <source>
        <dbReference type="Proteomes" id="UP001151287"/>
    </source>
</evidence>
<dbReference type="InterPro" id="IPR000943">
    <property type="entry name" value="RNA_pol_sigma70"/>
</dbReference>